<gene>
    <name evidence="3" type="ORF">CAL19_09285</name>
</gene>
<dbReference type="InterPro" id="IPR001753">
    <property type="entry name" value="Enoyl-CoA_hydra/iso"/>
</dbReference>
<dbReference type="GO" id="GO:0006635">
    <property type="term" value="P:fatty acid beta-oxidation"/>
    <property type="evidence" value="ECO:0007669"/>
    <property type="project" value="TreeGrafter"/>
</dbReference>
<sequence>MPGTEDVLIDRQPSGACRITINRPAKHNALARPLLDAVGQAVTDAGAHPDTRLIVLSGAGDRYFAAGGDLRDLATVRDEAATLAMAGQARAALDAVRECPVPVVAYLNGDAIGGGAELALACDLRLQASHARIGFVQARLAITSAWGGGTDLCRLVGGARAMRMMARSELVDAQQALAWGLADAVIADGPDGADIQAFLRPMLACPPQVLRGIKAQVRAWRQGAAYDAARATEQQHLLSTWLHGDHWRASEQILSKGKQ</sequence>
<comment type="similarity">
    <text evidence="1 2">Belongs to the enoyl-CoA hydratase/isomerase family.</text>
</comment>
<dbReference type="Proteomes" id="UP000216947">
    <property type="component" value="Unassembled WGS sequence"/>
</dbReference>
<dbReference type="PANTHER" id="PTHR11941">
    <property type="entry name" value="ENOYL-COA HYDRATASE-RELATED"/>
    <property type="match status" value="1"/>
</dbReference>
<dbReference type="Pfam" id="PF00378">
    <property type="entry name" value="ECH_1"/>
    <property type="match status" value="1"/>
</dbReference>
<dbReference type="RefSeq" id="WP_094796628.1">
    <property type="nucleotide sequence ID" value="NZ_NEVK01000004.1"/>
</dbReference>
<dbReference type="EMBL" id="NEVK01000004">
    <property type="protein sequence ID" value="OZI22697.1"/>
    <property type="molecule type" value="Genomic_DNA"/>
</dbReference>
<proteinExistence type="inferred from homology"/>
<accession>A0A261RD34</accession>
<evidence type="ECO:0000256" key="1">
    <source>
        <dbReference type="ARBA" id="ARBA00005254"/>
    </source>
</evidence>
<comment type="caution">
    <text evidence="3">The sequence shown here is derived from an EMBL/GenBank/DDBJ whole genome shotgun (WGS) entry which is preliminary data.</text>
</comment>
<dbReference type="Gene3D" id="3.90.226.10">
    <property type="entry name" value="2-enoyl-CoA Hydratase, Chain A, domain 1"/>
    <property type="match status" value="1"/>
</dbReference>
<dbReference type="PROSITE" id="PS00166">
    <property type="entry name" value="ENOYL_COA_HYDRATASE"/>
    <property type="match status" value="1"/>
</dbReference>
<name>A0A261RD34_9BORD</name>
<keyword evidence="4" id="KW-1185">Reference proteome</keyword>
<dbReference type="PANTHER" id="PTHR11941:SF54">
    <property type="entry name" value="ENOYL-COA HYDRATASE, MITOCHONDRIAL"/>
    <property type="match status" value="1"/>
</dbReference>
<reference evidence="4" key="1">
    <citation type="submission" date="2017-05" db="EMBL/GenBank/DDBJ databases">
        <title>Complete and WGS of Bordetella genogroups.</title>
        <authorList>
            <person name="Spilker T."/>
            <person name="Lipuma J."/>
        </authorList>
    </citation>
    <scope>NUCLEOTIDE SEQUENCE [LARGE SCALE GENOMIC DNA]</scope>
    <source>
        <strain evidence="4">AU18089</strain>
    </source>
</reference>
<evidence type="ECO:0000313" key="4">
    <source>
        <dbReference type="Proteomes" id="UP000216947"/>
    </source>
</evidence>
<protein>
    <submittedName>
        <fullName evidence="3">3-hydroxybutyryl-CoA dehydratase</fullName>
    </submittedName>
</protein>
<dbReference type="InterPro" id="IPR018376">
    <property type="entry name" value="Enoyl-CoA_hyd/isom_CS"/>
</dbReference>
<dbReference type="GO" id="GO:0003824">
    <property type="term" value="F:catalytic activity"/>
    <property type="evidence" value="ECO:0007669"/>
    <property type="project" value="InterPro"/>
</dbReference>
<dbReference type="CDD" id="cd06558">
    <property type="entry name" value="crotonase-like"/>
    <property type="match status" value="1"/>
</dbReference>
<dbReference type="SUPFAM" id="SSF52096">
    <property type="entry name" value="ClpP/crotonase"/>
    <property type="match status" value="1"/>
</dbReference>
<dbReference type="AlphaFoldDB" id="A0A261RD34"/>
<evidence type="ECO:0000313" key="3">
    <source>
        <dbReference type="EMBL" id="OZI22697.1"/>
    </source>
</evidence>
<organism evidence="3 4">
    <name type="scientific">Bordetella genomosp. 7</name>
    <dbReference type="NCBI Taxonomy" id="1416805"/>
    <lineage>
        <taxon>Bacteria</taxon>
        <taxon>Pseudomonadati</taxon>
        <taxon>Pseudomonadota</taxon>
        <taxon>Betaproteobacteria</taxon>
        <taxon>Burkholderiales</taxon>
        <taxon>Alcaligenaceae</taxon>
        <taxon>Bordetella</taxon>
    </lineage>
</organism>
<dbReference type="InterPro" id="IPR029045">
    <property type="entry name" value="ClpP/crotonase-like_dom_sf"/>
</dbReference>
<evidence type="ECO:0000256" key="2">
    <source>
        <dbReference type="RuleBase" id="RU003707"/>
    </source>
</evidence>